<evidence type="ECO:0000256" key="1">
    <source>
        <dbReference type="ARBA" id="ARBA00023125"/>
    </source>
</evidence>
<evidence type="ECO:0000313" key="4">
    <source>
        <dbReference type="Proteomes" id="UP001334005"/>
    </source>
</evidence>
<keyword evidence="1" id="KW-0238">DNA-binding</keyword>
<dbReference type="Pfam" id="PF00196">
    <property type="entry name" value="GerE"/>
    <property type="match status" value="1"/>
</dbReference>
<dbReference type="Proteomes" id="UP001334005">
    <property type="component" value="Unassembled WGS sequence"/>
</dbReference>
<gene>
    <name evidence="3" type="ORF">QFI66_003825</name>
</gene>
<organism evidence="3 4">
    <name type="scientific">Raoultella scottii</name>
    <dbReference type="NCBI Taxonomy" id="3040937"/>
    <lineage>
        <taxon>Bacteria</taxon>
        <taxon>Pseudomonadati</taxon>
        <taxon>Pseudomonadota</taxon>
        <taxon>Gammaproteobacteria</taxon>
        <taxon>Enterobacterales</taxon>
        <taxon>Enterobacteriaceae</taxon>
        <taxon>Klebsiella/Raoultella group</taxon>
        <taxon>Raoultella</taxon>
    </lineage>
</organism>
<dbReference type="RefSeq" id="WP_223261832.1">
    <property type="nucleotide sequence ID" value="NZ_JARXNH020000047.1"/>
</dbReference>
<dbReference type="SUPFAM" id="SSF46894">
    <property type="entry name" value="C-terminal effector domain of the bipartite response regulators"/>
    <property type="match status" value="1"/>
</dbReference>
<dbReference type="InterPro" id="IPR036388">
    <property type="entry name" value="WH-like_DNA-bd_sf"/>
</dbReference>
<protein>
    <submittedName>
        <fullName evidence="3">LuxR C-terminal-related transcriptional regulator</fullName>
    </submittedName>
</protein>
<dbReference type="InterPro" id="IPR000792">
    <property type="entry name" value="Tscrpt_reg_LuxR_C"/>
</dbReference>
<sequence length="198" mass="22279">MEQRLVIMAVLIVTDNYFFMQGLSHLADDFCYIGCAGSFDSANAREQCMALSAEDYVIIHFSHLDHILCFYRYYLSNSLAKVVVAPDAKFVSDVSDINDIYFLSANASVKAVENMLKLKKYKIRKRSLTAREEKIMSLMIIGNLINDISEMLGLSIKTISLHKSNTSNKVGLINTNNITMLALMRFILPASKSGVRFI</sequence>
<accession>A0ABU8Z2M8</accession>
<comment type="caution">
    <text evidence="3">The sequence shown here is derived from an EMBL/GenBank/DDBJ whole genome shotgun (WGS) entry which is preliminary data.</text>
</comment>
<evidence type="ECO:0000313" key="3">
    <source>
        <dbReference type="EMBL" id="MEK0247259.1"/>
    </source>
</evidence>
<evidence type="ECO:0000259" key="2">
    <source>
        <dbReference type="PROSITE" id="PS50043"/>
    </source>
</evidence>
<name>A0ABU8Z2M8_9ENTR</name>
<reference evidence="3 4" key="1">
    <citation type="submission" date="2024-03" db="EMBL/GenBank/DDBJ databases">
        <title>Two novel Raoultella species associated with bleeding cankers of broadleaf hosts, Raoultella scottia sp. nov. and Raoultella lignicola sp. nov.</title>
        <authorList>
            <person name="Brady C.L."/>
        </authorList>
    </citation>
    <scope>NUCLEOTIDE SEQUENCE [LARGE SCALE GENOMIC DNA]</scope>
    <source>
        <strain evidence="3 4">BAC 10a-01-01</strain>
    </source>
</reference>
<feature type="domain" description="HTH luxR-type" evidence="2">
    <location>
        <begin position="121"/>
        <end position="186"/>
    </location>
</feature>
<keyword evidence="4" id="KW-1185">Reference proteome</keyword>
<proteinExistence type="predicted"/>
<dbReference type="InterPro" id="IPR016032">
    <property type="entry name" value="Sig_transdc_resp-reg_C-effctor"/>
</dbReference>
<dbReference type="Gene3D" id="1.10.10.10">
    <property type="entry name" value="Winged helix-like DNA-binding domain superfamily/Winged helix DNA-binding domain"/>
    <property type="match status" value="1"/>
</dbReference>
<dbReference type="SMART" id="SM00421">
    <property type="entry name" value="HTH_LUXR"/>
    <property type="match status" value="1"/>
</dbReference>
<dbReference type="EMBL" id="JARXNH020000047">
    <property type="protein sequence ID" value="MEK0247259.1"/>
    <property type="molecule type" value="Genomic_DNA"/>
</dbReference>
<dbReference type="PROSITE" id="PS50043">
    <property type="entry name" value="HTH_LUXR_2"/>
    <property type="match status" value="1"/>
</dbReference>
<dbReference type="PRINTS" id="PR00038">
    <property type="entry name" value="HTHLUXR"/>
</dbReference>